<dbReference type="EMBL" id="CVRI01000057">
    <property type="protein sequence ID" value="CRL02516.1"/>
    <property type="molecule type" value="Genomic_DNA"/>
</dbReference>
<name>A0A1J1ISH5_9DIPT</name>
<evidence type="ECO:0000313" key="2">
    <source>
        <dbReference type="Proteomes" id="UP000183832"/>
    </source>
</evidence>
<dbReference type="Proteomes" id="UP000183832">
    <property type="component" value="Unassembled WGS sequence"/>
</dbReference>
<accession>A0A1J1ISH5</accession>
<protein>
    <submittedName>
        <fullName evidence="1">CLUMA_CG015691, isoform A</fullName>
    </submittedName>
</protein>
<sequence length="65" mass="7665">MSESQKVAFHALFTMLNVSMLNNKIWESYNVEYNKKCFRHYVKVPLSVATGRQRAREISSRVKQN</sequence>
<reference evidence="1 2" key="1">
    <citation type="submission" date="2015-04" db="EMBL/GenBank/DDBJ databases">
        <authorList>
            <person name="Syromyatnikov M.Y."/>
            <person name="Popov V.N."/>
        </authorList>
    </citation>
    <scope>NUCLEOTIDE SEQUENCE [LARGE SCALE GENOMIC DNA]</scope>
</reference>
<keyword evidence="2" id="KW-1185">Reference proteome</keyword>
<evidence type="ECO:0000313" key="1">
    <source>
        <dbReference type="EMBL" id="CRL02516.1"/>
    </source>
</evidence>
<organism evidence="1 2">
    <name type="scientific">Clunio marinus</name>
    <dbReference type="NCBI Taxonomy" id="568069"/>
    <lineage>
        <taxon>Eukaryota</taxon>
        <taxon>Metazoa</taxon>
        <taxon>Ecdysozoa</taxon>
        <taxon>Arthropoda</taxon>
        <taxon>Hexapoda</taxon>
        <taxon>Insecta</taxon>
        <taxon>Pterygota</taxon>
        <taxon>Neoptera</taxon>
        <taxon>Endopterygota</taxon>
        <taxon>Diptera</taxon>
        <taxon>Nematocera</taxon>
        <taxon>Chironomoidea</taxon>
        <taxon>Chironomidae</taxon>
        <taxon>Clunio</taxon>
    </lineage>
</organism>
<proteinExistence type="predicted"/>
<gene>
    <name evidence="1" type="ORF">CLUMA_CG015691</name>
</gene>
<dbReference type="AlphaFoldDB" id="A0A1J1ISH5"/>